<accession>A0A7W9S214</accession>
<organism evidence="1 2">
    <name type="scientific">Aquamicrobium lusatiense</name>
    <dbReference type="NCBI Taxonomy" id="89772"/>
    <lineage>
        <taxon>Bacteria</taxon>
        <taxon>Pseudomonadati</taxon>
        <taxon>Pseudomonadota</taxon>
        <taxon>Alphaproteobacteria</taxon>
        <taxon>Hyphomicrobiales</taxon>
        <taxon>Phyllobacteriaceae</taxon>
        <taxon>Aquamicrobium</taxon>
    </lineage>
</organism>
<name>A0A7W9S214_9HYPH</name>
<dbReference type="RefSeq" id="WP_183827376.1">
    <property type="nucleotide sequence ID" value="NZ_JACHEU010000001.1"/>
</dbReference>
<gene>
    <name evidence="1" type="ORF">HNR59_001224</name>
</gene>
<keyword evidence="2" id="KW-1185">Reference proteome</keyword>
<dbReference type="AlphaFoldDB" id="A0A7W9S214"/>
<proteinExistence type="predicted"/>
<reference evidence="1 2" key="1">
    <citation type="submission" date="2020-08" db="EMBL/GenBank/DDBJ databases">
        <title>Genomic Encyclopedia of Type Strains, Phase IV (KMG-IV): sequencing the most valuable type-strain genomes for metagenomic binning, comparative biology and taxonomic classification.</title>
        <authorList>
            <person name="Goeker M."/>
        </authorList>
    </citation>
    <scope>NUCLEOTIDE SEQUENCE [LARGE SCALE GENOMIC DNA]</scope>
    <source>
        <strain evidence="1 2">DSM 11099</strain>
    </source>
</reference>
<sequence>MASGFDFFERDLRVATAGMEPEEIDQAVAAFARQELRRVIAEGVASPVYERYVNGVHGAPEVAFRAPGQILYEFTNWPLVIRFALDELQKRSPRRSGRFASSFIVISSGRIVTDYRAIAAGAEVIIANFQPYTRKAETGLLKKPKRYVFDGTKRMLNARFNGVFRAETRFLNIGSGVHPEIPYILKGNVRIRAAAQNDRSSTFRAGRATLASRKDTATGQPLTYPAIVINSAT</sequence>
<dbReference type="Proteomes" id="UP000533306">
    <property type="component" value="Unassembled WGS sequence"/>
</dbReference>
<protein>
    <submittedName>
        <fullName evidence="1">Uncharacterized protein</fullName>
    </submittedName>
</protein>
<evidence type="ECO:0000313" key="1">
    <source>
        <dbReference type="EMBL" id="MBB6011879.1"/>
    </source>
</evidence>
<dbReference type="EMBL" id="JACHEU010000001">
    <property type="protein sequence ID" value="MBB6011879.1"/>
    <property type="molecule type" value="Genomic_DNA"/>
</dbReference>
<evidence type="ECO:0000313" key="2">
    <source>
        <dbReference type="Proteomes" id="UP000533306"/>
    </source>
</evidence>
<comment type="caution">
    <text evidence="1">The sequence shown here is derived from an EMBL/GenBank/DDBJ whole genome shotgun (WGS) entry which is preliminary data.</text>
</comment>